<feature type="region of interest" description="Disordered" evidence="1">
    <location>
        <begin position="49"/>
        <end position="101"/>
    </location>
</feature>
<feature type="region of interest" description="Disordered" evidence="1">
    <location>
        <begin position="1"/>
        <end position="33"/>
    </location>
</feature>
<dbReference type="Proteomes" id="UP000187609">
    <property type="component" value="Unassembled WGS sequence"/>
</dbReference>
<gene>
    <name evidence="2" type="ORF">A4A49_18465</name>
</gene>
<feature type="region of interest" description="Disordered" evidence="1">
    <location>
        <begin position="121"/>
        <end position="159"/>
    </location>
</feature>
<evidence type="ECO:0000313" key="2">
    <source>
        <dbReference type="EMBL" id="OIS96968.1"/>
    </source>
</evidence>
<dbReference type="AlphaFoldDB" id="A0A1J6IP89"/>
<accession>A0A1J6IP89</accession>
<reference evidence="2" key="1">
    <citation type="submission" date="2016-11" db="EMBL/GenBank/DDBJ databases">
        <title>The genome of Nicotiana attenuata.</title>
        <authorList>
            <person name="Xu S."/>
            <person name="Brockmoeller T."/>
            <person name="Gaquerel E."/>
            <person name="Navarro A."/>
            <person name="Kuhl H."/>
            <person name="Gase K."/>
            <person name="Ling Z."/>
            <person name="Zhou W."/>
            <person name="Kreitzer C."/>
            <person name="Stanke M."/>
            <person name="Tang H."/>
            <person name="Lyons E."/>
            <person name="Pandey P."/>
            <person name="Pandey S.P."/>
            <person name="Timmermann B."/>
            <person name="Baldwin I.T."/>
        </authorList>
    </citation>
    <scope>NUCLEOTIDE SEQUENCE [LARGE SCALE GENOMIC DNA]</scope>
    <source>
        <strain evidence="2">UT</strain>
    </source>
</reference>
<feature type="compositionally biased region" description="Polar residues" evidence="1">
    <location>
        <begin position="182"/>
        <end position="193"/>
    </location>
</feature>
<organism evidence="2 3">
    <name type="scientific">Nicotiana attenuata</name>
    <name type="common">Coyote tobacco</name>
    <dbReference type="NCBI Taxonomy" id="49451"/>
    <lineage>
        <taxon>Eukaryota</taxon>
        <taxon>Viridiplantae</taxon>
        <taxon>Streptophyta</taxon>
        <taxon>Embryophyta</taxon>
        <taxon>Tracheophyta</taxon>
        <taxon>Spermatophyta</taxon>
        <taxon>Magnoliopsida</taxon>
        <taxon>eudicotyledons</taxon>
        <taxon>Gunneridae</taxon>
        <taxon>Pentapetalae</taxon>
        <taxon>asterids</taxon>
        <taxon>lamiids</taxon>
        <taxon>Solanales</taxon>
        <taxon>Solanaceae</taxon>
        <taxon>Nicotianoideae</taxon>
        <taxon>Nicotianeae</taxon>
        <taxon>Nicotiana</taxon>
    </lineage>
</organism>
<keyword evidence="3" id="KW-1185">Reference proteome</keyword>
<feature type="compositionally biased region" description="Polar residues" evidence="1">
    <location>
        <begin position="200"/>
        <end position="214"/>
    </location>
</feature>
<comment type="caution">
    <text evidence="2">The sequence shown here is derived from an EMBL/GenBank/DDBJ whole genome shotgun (WGS) entry which is preliminary data.</text>
</comment>
<proteinExistence type="predicted"/>
<protein>
    <submittedName>
        <fullName evidence="2">Uncharacterized protein</fullName>
    </submittedName>
</protein>
<evidence type="ECO:0000313" key="3">
    <source>
        <dbReference type="Proteomes" id="UP000187609"/>
    </source>
</evidence>
<feature type="region of interest" description="Disordered" evidence="1">
    <location>
        <begin position="177"/>
        <end position="248"/>
    </location>
</feature>
<dbReference type="EMBL" id="MJEQ01037193">
    <property type="protein sequence ID" value="OIS96968.1"/>
    <property type="molecule type" value="Genomic_DNA"/>
</dbReference>
<evidence type="ECO:0000256" key="1">
    <source>
        <dbReference type="SAM" id="MobiDB-lite"/>
    </source>
</evidence>
<feature type="compositionally biased region" description="Basic and acidic residues" evidence="1">
    <location>
        <begin position="227"/>
        <end position="248"/>
    </location>
</feature>
<feature type="compositionally biased region" description="Polar residues" evidence="1">
    <location>
        <begin position="124"/>
        <end position="134"/>
    </location>
</feature>
<name>A0A1J6IP89_NICAT</name>
<sequence length="472" mass="52464">MQARKNKYQRDKRGHIIEDKTGKDVDKGKGKTKVEEVTTRNKFNALEVEEVQNPPLQITEGKGEDYSNGKKKEQVERKSKGVEEKAREFKEDKLNTNPTVNGIGTAELELKRVKKEAVERVLEMSTNPTPSRIHSSGDREATTIDSTDPKGQNLEEGINRESTIEWVHRRFGTSKEELRQLNVPTNHSCQEVPSQLYGDSGQNEEGNEVNSTKVSWGEEVESMEDQNDARKTKENKEEKSSNNDQKIAKQVDATVNPSNLQTRVDCNLSSMDSKLGKMIGGDAGAIKEAGNQGGSAQRLITKENTNETVNPSKTGEILAFVDGVPVYALEKELDHNVPAEDRKGIMCQEQQKLHGKVPDRNGTVTADCFATVTPDLGSVYALQFKLMQDNLGNMERNKEKQEAALTPYNSAEQDITTREIGELEAVPMACASGTGSPMQIQINVPLRTPNQILHDIITHKELPDDIQNNLID</sequence>
<dbReference type="Gramene" id="OIS96968">
    <property type="protein sequence ID" value="OIS96968"/>
    <property type="gene ID" value="A4A49_18465"/>
</dbReference>
<feature type="compositionally biased region" description="Basic and acidic residues" evidence="1">
    <location>
        <begin position="61"/>
        <end position="94"/>
    </location>
</feature>
<feature type="compositionally biased region" description="Basic and acidic residues" evidence="1">
    <location>
        <begin position="8"/>
        <end position="33"/>
    </location>
</feature>